<organism evidence="2 3">
    <name type="scientific">Verruconis gallopava</name>
    <dbReference type="NCBI Taxonomy" id="253628"/>
    <lineage>
        <taxon>Eukaryota</taxon>
        <taxon>Fungi</taxon>
        <taxon>Dikarya</taxon>
        <taxon>Ascomycota</taxon>
        <taxon>Pezizomycotina</taxon>
        <taxon>Dothideomycetes</taxon>
        <taxon>Pleosporomycetidae</taxon>
        <taxon>Venturiales</taxon>
        <taxon>Sympoventuriaceae</taxon>
        <taxon>Verruconis</taxon>
    </lineage>
</organism>
<proteinExistence type="predicted"/>
<gene>
    <name evidence="2" type="ORF">PV09_04656</name>
</gene>
<dbReference type="Proteomes" id="UP000053259">
    <property type="component" value="Unassembled WGS sequence"/>
</dbReference>
<evidence type="ECO:0000259" key="1">
    <source>
        <dbReference type="Pfam" id="PF06985"/>
    </source>
</evidence>
<dbReference type="Pfam" id="PF06985">
    <property type="entry name" value="HET"/>
    <property type="match status" value="1"/>
</dbReference>
<keyword evidence="3" id="KW-1185">Reference proteome</keyword>
<dbReference type="VEuPathDB" id="FungiDB:PV09_04656"/>
<protein>
    <recommendedName>
        <fullName evidence="1">Heterokaryon incompatibility domain-containing protein</fullName>
    </recommendedName>
</protein>
<dbReference type="RefSeq" id="XP_016214241.1">
    <property type="nucleotide sequence ID" value="XM_016358039.1"/>
</dbReference>
<sequence>MEAEVYTPLPPQPEFGRQIAYSRLLLLYPGEGGDSLCCSLQVVDIENAPWEFEALSYVWGTEKSEVTLLCSNDNHEILGELEITKNLERALRSLRLPTLPRRLWIDAVCINQKDLAERARQVGYMRSVYKHAARVVVWLGEKSQMVRRAFSLAQELAPVVAEIFASDPSRPAEQQWSFARSILLDAFNSRADDATALSDLLKRDYFERVWCIQEVTAARNCVCKCEDLEMQFNCLLLLVPIVIEWRGLDFEQSGLQIWQLVFRRKFEDEGSRARLNPEGSLGPLLLVLMIVRNLRATNPRDRIFALLGCTDEGLEPVLGIANTFAGNQRSAMTSLLQRGAIWLADQLNSLGPGLDVMRHPALKPNYERSVASIYRDFARYCIRRSPRVLDVLSHVQHYDEPGLDEFPSWIAKFYEPRLASFLPLDMYMAGIPTTGHYRYFAEVHDNPLWSDSAQSSQVSEPDVLQADGFRVDIVEKVSPVVTKDLFTDNMLAEIWSGLFDTSLFPRQALPYERSNELLDVAFFMTLMAGGAVNGLDARNDGVEMSSQRSEAMQQIIKVAKSDLYLWLTTQPNIDISTYQDLVDESFGANIAKQGRFEKSALVYSVNRRVYWTRSGILGLGPKVMKAGDHVVALLGGKCPYILREHTGEWHFIGETYVRHDALMMGDEVTEVRSSRGKSRIETFRLK</sequence>
<evidence type="ECO:0000313" key="3">
    <source>
        <dbReference type="Proteomes" id="UP000053259"/>
    </source>
</evidence>
<dbReference type="InterPro" id="IPR052895">
    <property type="entry name" value="HetReg/Transcr_Mod"/>
</dbReference>
<accession>A0A0D1YUM4</accession>
<dbReference type="Pfam" id="PF26639">
    <property type="entry name" value="Het-6_barrel"/>
    <property type="match status" value="1"/>
</dbReference>
<reference evidence="2 3" key="1">
    <citation type="submission" date="2015-01" db="EMBL/GenBank/DDBJ databases">
        <title>The Genome Sequence of Ochroconis gallopava CBS43764.</title>
        <authorList>
            <consortium name="The Broad Institute Genomics Platform"/>
            <person name="Cuomo C."/>
            <person name="de Hoog S."/>
            <person name="Gorbushina A."/>
            <person name="Stielow B."/>
            <person name="Teixiera M."/>
            <person name="Abouelleil A."/>
            <person name="Chapman S.B."/>
            <person name="Priest M."/>
            <person name="Young S.K."/>
            <person name="Wortman J."/>
            <person name="Nusbaum C."/>
            <person name="Birren B."/>
        </authorList>
    </citation>
    <scope>NUCLEOTIDE SEQUENCE [LARGE SCALE GENOMIC DNA]</scope>
    <source>
        <strain evidence="2 3">CBS 43764</strain>
    </source>
</reference>
<dbReference type="AlphaFoldDB" id="A0A0D1YUM4"/>
<dbReference type="HOGENOM" id="CLU_004184_7_5_1"/>
<feature type="domain" description="Heterokaryon incompatibility" evidence="1">
    <location>
        <begin position="52"/>
        <end position="214"/>
    </location>
</feature>
<dbReference type="InParanoid" id="A0A0D1YUM4"/>
<dbReference type="GeneID" id="27312629"/>
<dbReference type="PANTHER" id="PTHR24148">
    <property type="entry name" value="ANKYRIN REPEAT DOMAIN-CONTAINING PROTEIN 39 HOMOLOG-RELATED"/>
    <property type="match status" value="1"/>
</dbReference>
<dbReference type="OrthoDB" id="5386682at2759"/>
<dbReference type="InterPro" id="IPR010730">
    <property type="entry name" value="HET"/>
</dbReference>
<evidence type="ECO:0000313" key="2">
    <source>
        <dbReference type="EMBL" id="KIW04372.1"/>
    </source>
</evidence>
<dbReference type="STRING" id="253628.A0A0D1YUM4"/>
<dbReference type="PANTHER" id="PTHR24148:SF80">
    <property type="entry name" value="HETEROKARYON INCOMPATIBILITY DOMAIN-CONTAINING PROTEIN"/>
    <property type="match status" value="1"/>
</dbReference>
<dbReference type="EMBL" id="KN847541">
    <property type="protein sequence ID" value="KIW04372.1"/>
    <property type="molecule type" value="Genomic_DNA"/>
</dbReference>
<name>A0A0D1YUM4_9PEZI</name>